<proteinExistence type="predicted"/>
<dbReference type="RefSeq" id="WP_344190785.1">
    <property type="nucleotide sequence ID" value="NZ_BAAAND010000004.1"/>
</dbReference>
<evidence type="ECO:0008006" key="3">
    <source>
        <dbReference type="Google" id="ProtNLM"/>
    </source>
</evidence>
<dbReference type="EMBL" id="BAAAND010000004">
    <property type="protein sequence ID" value="GAA1581272.1"/>
    <property type="molecule type" value="Genomic_DNA"/>
</dbReference>
<comment type="caution">
    <text evidence="1">The sequence shown here is derived from an EMBL/GenBank/DDBJ whole genome shotgun (WGS) entry which is preliminary data.</text>
</comment>
<dbReference type="Proteomes" id="UP001500190">
    <property type="component" value="Unassembled WGS sequence"/>
</dbReference>
<name>A0ABP4PPA2_9ACTN</name>
<accession>A0ABP4PPA2</accession>
<organism evidence="1 2">
    <name type="scientific">Kribbella karoonensis</name>
    <dbReference type="NCBI Taxonomy" id="324851"/>
    <lineage>
        <taxon>Bacteria</taxon>
        <taxon>Bacillati</taxon>
        <taxon>Actinomycetota</taxon>
        <taxon>Actinomycetes</taxon>
        <taxon>Propionibacteriales</taxon>
        <taxon>Kribbellaceae</taxon>
        <taxon>Kribbella</taxon>
    </lineage>
</organism>
<gene>
    <name evidence="1" type="ORF">GCM10009742_27270</name>
</gene>
<keyword evidence="2" id="KW-1185">Reference proteome</keyword>
<evidence type="ECO:0000313" key="2">
    <source>
        <dbReference type="Proteomes" id="UP001500190"/>
    </source>
</evidence>
<reference evidence="2" key="1">
    <citation type="journal article" date="2019" name="Int. J. Syst. Evol. Microbiol.">
        <title>The Global Catalogue of Microorganisms (GCM) 10K type strain sequencing project: providing services to taxonomists for standard genome sequencing and annotation.</title>
        <authorList>
            <consortium name="The Broad Institute Genomics Platform"/>
            <consortium name="The Broad Institute Genome Sequencing Center for Infectious Disease"/>
            <person name="Wu L."/>
            <person name="Ma J."/>
        </authorList>
    </citation>
    <scope>NUCLEOTIDE SEQUENCE [LARGE SCALE GENOMIC DNA]</scope>
    <source>
        <strain evidence="2">JCM 14304</strain>
    </source>
</reference>
<sequence>MAGCCDPVETTAPISVVINPEARVNVATTGNRVPSLAAGEWHTIEFPIVNTGFVTGRLVIETDPVPGVELDLPVHELTGGPTQDGTLRVRFDGPAVVDVTLRFRALGSLGGLALHSSLHLILRSHRALLPLA</sequence>
<evidence type="ECO:0000313" key="1">
    <source>
        <dbReference type="EMBL" id="GAA1581272.1"/>
    </source>
</evidence>
<protein>
    <recommendedName>
        <fullName evidence="3">DUF1573 domain-containing protein</fullName>
    </recommendedName>
</protein>